<reference evidence="1 2" key="1">
    <citation type="submission" date="2023-02" db="EMBL/GenBank/DDBJ databases">
        <title>Bacterial whole genome sequence for Curvibacter sp. HBC28.</title>
        <authorList>
            <person name="Le V."/>
            <person name="Ko S.-R."/>
            <person name="Ahn C.-Y."/>
            <person name="Oh H.-M."/>
        </authorList>
    </citation>
    <scope>NUCLEOTIDE SEQUENCE [LARGE SCALE GENOMIC DNA]</scope>
    <source>
        <strain evidence="1 2">HBC28</strain>
    </source>
</reference>
<accession>A0ABT5MGP7</accession>
<keyword evidence="2" id="KW-1185">Reference proteome</keyword>
<dbReference type="PANTHER" id="PTHR39441:SF1">
    <property type="entry name" value="DUF2252 DOMAIN-CONTAINING PROTEIN"/>
    <property type="match status" value="1"/>
</dbReference>
<proteinExistence type="predicted"/>
<organism evidence="1 2">
    <name type="scientific">Curvibacter microcysteis</name>
    <dbReference type="NCBI Taxonomy" id="3026419"/>
    <lineage>
        <taxon>Bacteria</taxon>
        <taxon>Pseudomonadati</taxon>
        <taxon>Pseudomonadota</taxon>
        <taxon>Betaproteobacteria</taxon>
        <taxon>Burkholderiales</taxon>
        <taxon>Comamonadaceae</taxon>
        <taxon>Curvibacter</taxon>
    </lineage>
</organism>
<dbReference type="RefSeq" id="WP_273927449.1">
    <property type="nucleotide sequence ID" value="NZ_JAQSIO010000004.1"/>
</dbReference>
<dbReference type="EMBL" id="JAQSIO010000004">
    <property type="protein sequence ID" value="MDD0815765.1"/>
    <property type="molecule type" value="Genomic_DNA"/>
</dbReference>
<dbReference type="Pfam" id="PF10009">
    <property type="entry name" value="DUF2252"/>
    <property type="match status" value="1"/>
</dbReference>
<comment type="caution">
    <text evidence="1">The sequence shown here is derived from an EMBL/GenBank/DDBJ whole genome shotgun (WGS) entry which is preliminary data.</text>
</comment>
<name>A0ABT5MGP7_9BURK</name>
<evidence type="ECO:0000313" key="2">
    <source>
        <dbReference type="Proteomes" id="UP001528672"/>
    </source>
</evidence>
<evidence type="ECO:0000313" key="1">
    <source>
        <dbReference type="EMBL" id="MDD0815765.1"/>
    </source>
</evidence>
<sequence>MSHTLKPHVPEVTDPVVNALIQYNQGRDPERLALKYAKMRQSPFVFLRGACHLFYPNLPATPSLISAPLAWACGDLHFENFGSYKGDDRQAYFDINDFDEAALAPCTWDLLRLLTSLQCGADELKASPAQARELSQHCVQAYREALLQGKPLWVQGSTATGLVAELFTRLQTRHRVDFLNSRTVLQAGQRQLRADGQKALPASEAQRERVTAFIHQYAQQQTLRPAGYFKVKDVARRIAGTGSLGLPRYVVLVEGKGGPDGHLLLDLKAAQSSSLAPVLATQGVRQPTWMDEAHRIVGVQQRVQAVNHAFLDAVHFDGQACVLRGLQPSEDRVSVGKGQQAKEHLPALAQTLGHLLAWDQLRAAGRSGSANADALIHFAEKTQWVDGLLEAAQHMVQTTQDQWKAFVSSPLGLAGTT</sequence>
<dbReference type="InterPro" id="IPR018721">
    <property type="entry name" value="DUF2252"/>
</dbReference>
<protein>
    <submittedName>
        <fullName evidence="1">DUF2252 domain-containing protein</fullName>
    </submittedName>
</protein>
<dbReference type="Proteomes" id="UP001528672">
    <property type="component" value="Unassembled WGS sequence"/>
</dbReference>
<gene>
    <name evidence="1" type="ORF">PSQ39_14095</name>
</gene>
<dbReference type="PANTHER" id="PTHR39441">
    <property type="entry name" value="DUF2252 DOMAIN-CONTAINING PROTEIN"/>
    <property type="match status" value="1"/>
</dbReference>